<comment type="caution">
    <text evidence="1">The sequence shown here is derived from an EMBL/GenBank/DDBJ whole genome shotgun (WGS) entry which is preliminary data.</text>
</comment>
<dbReference type="AlphaFoldDB" id="A0A7W7RW63"/>
<dbReference type="EMBL" id="JACHJU010000001">
    <property type="protein sequence ID" value="MBB4939336.1"/>
    <property type="molecule type" value="Genomic_DNA"/>
</dbReference>
<evidence type="ECO:0000313" key="1">
    <source>
        <dbReference type="EMBL" id="MBB4939336.1"/>
    </source>
</evidence>
<organism evidence="1 2">
    <name type="scientific">Streptosporangium album</name>
    <dbReference type="NCBI Taxonomy" id="47479"/>
    <lineage>
        <taxon>Bacteria</taxon>
        <taxon>Bacillati</taxon>
        <taxon>Actinomycetota</taxon>
        <taxon>Actinomycetes</taxon>
        <taxon>Streptosporangiales</taxon>
        <taxon>Streptosporangiaceae</taxon>
        <taxon>Streptosporangium</taxon>
    </lineage>
</organism>
<keyword evidence="2" id="KW-1185">Reference proteome</keyword>
<reference evidence="1 2" key="1">
    <citation type="submission" date="2020-08" db="EMBL/GenBank/DDBJ databases">
        <title>Sequencing the genomes of 1000 actinobacteria strains.</title>
        <authorList>
            <person name="Klenk H.-P."/>
        </authorList>
    </citation>
    <scope>NUCLEOTIDE SEQUENCE [LARGE SCALE GENOMIC DNA]</scope>
    <source>
        <strain evidence="1 2">DSM 43023</strain>
    </source>
</reference>
<sequence>MSIASTFQGGTEFTAYAPGNGATLIRDLRQPVPRWNDLSSLANYPGKAVGVTVAPMGNSLRFTVLSSTGAIAATSCTVQPQPGTGGNPAWPKNCTGFVNHTPPY</sequence>
<dbReference type="RefSeq" id="WP_221465449.1">
    <property type="nucleotide sequence ID" value="NZ_BAABEK010000031.1"/>
</dbReference>
<name>A0A7W7RW63_9ACTN</name>
<accession>A0A7W7RW63</accession>
<gene>
    <name evidence="1" type="ORF">FHR32_003641</name>
</gene>
<dbReference type="Proteomes" id="UP000534286">
    <property type="component" value="Unassembled WGS sequence"/>
</dbReference>
<proteinExistence type="predicted"/>
<protein>
    <submittedName>
        <fullName evidence="1">Uncharacterized protein</fullName>
    </submittedName>
</protein>
<evidence type="ECO:0000313" key="2">
    <source>
        <dbReference type="Proteomes" id="UP000534286"/>
    </source>
</evidence>